<dbReference type="PANTHER" id="PTHR43349:SF4">
    <property type="entry name" value="PINORESINOL REDUCTASE 1-RELATED"/>
    <property type="match status" value="1"/>
</dbReference>
<protein>
    <submittedName>
        <fullName evidence="3">Isoflavone reductase-like</fullName>
    </submittedName>
</protein>
<accession>A0A438GXQ4</accession>
<dbReference type="Gene3D" id="3.40.50.720">
    <property type="entry name" value="NAD(P)-binding Rossmann-like Domain"/>
    <property type="match status" value="1"/>
</dbReference>
<comment type="similarity">
    <text evidence="1">Belongs to the NmrA-type oxidoreductase family. Isoflavone reductase subfamily.</text>
</comment>
<evidence type="ECO:0000313" key="4">
    <source>
        <dbReference type="Proteomes" id="UP000288805"/>
    </source>
</evidence>
<dbReference type="GO" id="GO:0010283">
    <property type="term" value="F:pinoresinol reductase activity"/>
    <property type="evidence" value="ECO:0007669"/>
    <property type="project" value="UniProtKB-ARBA"/>
</dbReference>
<evidence type="ECO:0000259" key="2">
    <source>
        <dbReference type="Pfam" id="PF05368"/>
    </source>
</evidence>
<evidence type="ECO:0000256" key="1">
    <source>
        <dbReference type="ARBA" id="ARBA00005725"/>
    </source>
</evidence>
<evidence type="ECO:0000313" key="3">
    <source>
        <dbReference type="EMBL" id="RVW76967.1"/>
    </source>
</evidence>
<name>A0A438GXQ4_VITVI</name>
<feature type="domain" description="NmrA-like" evidence="2">
    <location>
        <begin position="60"/>
        <end position="269"/>
    </location>
</feature>
<proteinExistence type="inferred from homology"/>
<dbReference type="InterPro" id="IPR050608">
    <property type="entry name" value="NmrA-type/Isoflavone_red_sf"/>
</dbReference>
<dbReference type="Proteomes" id="UP000288805">
    <property type="component" value="Unassembled WGS sequence"/>
</dbReference>
<organism evidence="3 4">
    <name type="scientific">Vitis vinifera</name>
    <name type="common">Grape</name>
    <dbReference type="NCBI Taxonomy" id="29760"/>
    <lineage>
        <taxon>Eukaryota</taxon>
        <taxon>Viridiplantae</taxon>
        <taxon>Streptophyta</taxon>
        <taxon>Embryophyta</taxon>
        <taxon>Tracheophyta</taxon>
        <taxon>Spermatophyta</taxon>
        <taxon>Magnoliopsida</taxon>
        <taxon>eudicotyledons</taxon>
        <taxon>Gunneridae</taxon>
        <taxon>Pentapetalae</taxon>
        <taxon>rosids</taxon>
        <taxon>Vitales</taxon>
        <taxon>Vitaceae</taxon>
        <taxon>Viteae</taxon>
        <taxon>Vitis</taxon>
    </lineage>
</organism>
<sequence length="273" mass="31172">MEKSKVLVVSGTGYIGRRMVKASLAQGHPTFVLQRPEIESGGSSEESRCGDLHHVWGSFQSHNILLQLKLVEAIKEAGNIKRFLPSEFGMDPARMGDALEPGRVTFDEKMIVRKAIEEANIPHTYVSANCFAGYFVPNLCQMTVLTPPKEKRFSWMNMISQTYTIKTIDDPRTLNKTVYIRPPENILSQRQIVETWEKLTGKKLDKFSISKEDFLASMEGKDFTFQVGVGHFYHIYYEGCLTNFEIGDEGEEAATLYPEVNYKRMDEYLKLYV</sequence>
<dbReference type="GO" id="GO:0044550">
    <property type="term" value="P:secondary metabolite biosynthetic process"/>
    <property type="evidence" value="ECO:0007669"/>
    <property type="project" value="UniProtKB-ARBA"/>
</dbReference>
<dbReference type="Gene3D" id="3.90.25.10">
    <property type="entry name" value="UDP-galactose 4-epimerase, domain 1"/>
    <property type="match status" value="1"/>
</dbReference>
<dbReference type="PANTHER" id="PTHR43349">
    <property type="entry name" value="PINORESINOL REDUCTASE-RELATED"/>
    <property type="match status" value="1"/>
</dbReference>
<dbReference type="Pfam" id="PF05368">
    <property type="entry name" value="NmrA"/>
    <property type="match status" value="1"/>
</dbReference>
<dbReference type="InterPro" id="IPR008030">
    <property type="entry name" value="NmrA-like"/>
</dbReference>
<gene>
    <name evidence="3" type="primary">IFRH_0</name>
    <name evidence="3" type="ORF">CK203_055536</name>
</gene>
<comment type="caution">
    <text evidence="3">The sequence shown here is derived from an EMBL/GenBank/DDBJ whole genome shotgun (WGS) entry which is preliminary data.</text>
</comment>
<reference evidence="3 4" key="1">
    <citation type="journal article" date="2018" name="PLoS Genet.">
        <title>Population sequencing reveals clonal diversity and ancestral inbreeding in the grapevine cultivar Chardonnay.</title>
        <authorList>
            <person name="Roach M.J."/>
            <person name="Johnson D.L."/>
            <person name="Bohlmann J."/>
            <person name="van Vuuren H.J."/>
            <person name="Jones S.J."/>
            <person name="Pretorius I.S."/>
            <person name="Schmidt S.A."/>
            <person name="Borneman A.R."/>
        </authorList>
    </citation>
    <scope>NUCLEOTIDE SEQUENCE [LARGE SCALE GENOMIC DNA]</scope>
    <source>
        <strain evidence="4">cv. Chardonnay</strain>
        <tissue evidence="3">Leaf</tissue>
    </source>
</reference>
<dbReference type="AlphaFoldDB" id="A0A438GXQ4"/>
<dbReference type="EMBL" id="QGNW01000320">
    <property type="protein sequence ID" value="RVW76967.1"/>
    <property type="molecule type" value="Genomic_DNA"/>
</dbReference>
<dbReference type="SUPFAM" id="SSF51735">
    <property type="entry name" value="NAD(P)-binding Rossmann-fold domains"/>
    <property type="match status" value="1"/>
</dbReference>
<dbReference type="InterPro" id="IPR036291">
    <property type="entry name" value="NAD(P)-bd_dom_sf"/>
</dbReference>